<keyword evidence="9" id="KW-1185">Reference proteome</keyword>
<evidence type="ECO:0000259" key="7">
    <source>
        <dbReference type="PROSITE" id="PS50913"/>
    </source>
</evidence>
<sequence>MQENNEQFENLTKENLIVQLKEKIKENKTITKKLDRLSEKYVQTYKEYKLLAKDRESLFQAIHFALSDQQYQFEQKPLGQFDCNSIIDLLKQKDEDKSKALTNLIKETNNEKFQLEEKYRQMIEKQGSNSDQKTQQIIKQLKQQINDLDNNNTRLAKEIIELNDIIQIKNGQILKLSQLEDDCANLKTQLMVQELQQQQPDRQWKISSSDSLNESLKMKQQVDKLLEEIQKQSLKIKQLELENANFQLVQKTQVRDNYSNHIGFTKTPNDYDEVNPFEQEITLQKQDLNQNILSNQKQTQTDFIYQTKEELQSNNANFEYLKNVVYKYFLYQETRNYKEASILMNAIMTILKMTNDERRRIEQARERGFLKSAKNLISDGFFCLKQPQLNDMNFERPNSRIELMNKHMLN</sequence>
<accession>A0DAN4</accession>
<dbReference type="Gene3D" id="1.10.220.60">
    <property type="entry name" value="GRIP domain"/>
    <property type="match status" value="1"/>
</dbReference>
<feature type="domain" description="GRIP" evidence="7">
    <location>
        <begin position="311"/>
        <end position="364"/>
    </location>
</feature>
<dbReference type="OrthoDB" id="301591at2759"/>
<organism evidence="8 9">
    <name type="scientific">Paramecium tetraurelia</name>
    <dbReference type="NCBI Taxonomy" id="5888"/>
    <lineage>
        <taxon>Eukaryota</taxon>
        <taxon>Sar</taxon>
        <taxon>Alveolata</taxon>
        <taxon>Ciliophora</taxon>
        <taxon>Intramacronucleata</taxon>
        <taxon>Oligohymenophorea</taxon>
        <taxon>Peniculida</taxon>
        <taxon>Parameciidae</taxon>
        <taxon>Paramecium</taxon>
    </lineage>
</organism>
<evidence type="ECO:0000256" key="1">
    <source>
        <dbReference type="ARBA" id="ARBA00004184"/>
    </source>
</evidence>
<keyword evidence="4 6" id="KW-0175">Coiled coil</keyword>
<protein>
    <recommendedName>
        <fullName evidence="7">GRIP domain-containing protein</fullName>
    </recommendedName>
</protein>
<dbReference type="RefSeq" id="XP_001447498.1">
    <property type="nucleotide sequence ID" value="XM_001447461.1"/>
</dbReference>
<evidence type="ECO:0000313" key="8">
    <source>
        <dbReference type="EMBL" id="CAK80101.1"/>
    </source>
</evidence>
<keyword evidence="5" id="KW-0472">Membrane</keyword>
<dbReference type="AlphaFoldDB" id="A0DAN4"/>
<evidence type="ECO:0000313" key="9">
    <source>
        <dbReference type="Proteomes" id="UP000000600"/>
    </source>
</evidence>
<gene>
    <name evidence="8" type="ORF">GSPATT00015008001</name>
</gene>
<evidence type="ECO:0000256" key="4">
    <source>
        <dbReference type="ARBA" id="ARBA00023054"/>
    </source>
</evidence>
<name>A0DAN4_PARTE</name>
<dbReference type="InterPro" id="IPR000237">
    <property type="entry name" value="GRIP_dom"/>
</dbReference>
<dbReference type="SMART" id="SM00755">
    <property type="entry name" value="Grip"/>
    <property type="match status" value="1"/>
</dbReference>
<comment type="subcellular location">
    <subcellularLocation>
        <location evidence="2">Cytoplasm</location>
    </subcellularLocation>
    <subcellularLocation>
        <location evidence="1">Endomembrane system</location>
        <topology evidence="1">Peripheral membrane protein</topology>
    </subcellularLocation>
</comment>
<dbReference type="PROSITE" id="PS50913">
    <property type="entry name" value="GRIP"/>
    <property type="match status" value="1"/>
</dbReference>
<proteinExistence type="predicted"/>
<evidence type="ECO:0000256" key="6">
    <source>
        <dbReference type="SAM" id="Coils"/>
    </source>
</evidence>
<dbReference type="OMA" id="CANLKTQ"/>
<evidence type="ECO:0000256" key="3">
    <source>
        <dbReference type="ARBA" id="ARBA00022490"/>
    </source>
</evidence>
<dbReference type="KEGG" id="ptm:GSPATT00015008001"/>
<dbReference type="PANTHER" id="PTHR23157:SF25">
    <property type="entry name" value="GRIP AND COILED-COIL DOMAIN-CONTAINING PROTEIN 1"/>
    <property type="match status" value="1"/>
</dbReference>
<evidence type="ECO:0000256" key="5">
    <source>
        <dbReference type="ARBA" id="ARBA00023136"/>
    </source>
</evidence>
<dbReference type="InParanoid" id="A0DAN4"/>
<dbReference type="Proteomes" id="UP000000600">
    <property type="component" value="Unassembled WGS sequence"/>
</dbReference>
<dbReference type="InterPro" id="IPR051952">
    <property type="entry name" value="Golgi-autophagy_related"/>
</dbReference>
<dbReference type="EMBL" id="CT868352">
    <property type="protein sequence ID" value="CAK80101.1"/>
    <property type="molecule type" value="Genomic_DNA"/>
</dbReference>
<feature type="coiled-coil region" evidence="6">
    <location>
        <begin position="91"/>
        <end position="249"/>
    </location>
</feature>
<keyword evidence="3" id="KW-0963">Cytoplasm</keyword>
<dbReference type="GO" id="GO:0005794">
    <property type="term" value="C:Golgi apparatus"/>
    <property type="evidence" value="ECO:0000318"/>
    <property type="project" value="GO_Central"/>
</dbReference>
<dbReference type="Pfam" id="PF01465">
    <property type="entry name" value="GRIP"/>
    <property type="match status" value="1"/>
</dbReference>
<evidence type="ECO:0000256" key="2">
    <source>
        <dbReference type="ARBA" id="ARBA00004496"/>
    </source>
</evidence>
<dbReference type="PANTHER" id="PTHR23157">
    <property type="entry name" value="GRIP AND COILED-COIL DOMAIN-CONTAINING PROTEIN 1"/>
    <property type="match status" value="1"/>
</dbReference>
<dbReference type="GeneID" id="5033283"/>
<dbReference type="HOGENOM" id="CLU_676988_0_0_1"/>
<reference evidence="8 9" key="1">
    <citation type="journal article" date="2006" name="Nature">
        <title>Global trends of whole-genome duplications revealed by the ciliate Paramecium tetraurelia.</title>
        <authorList>
            <consortium name="Genoscope"/>
            <person name="Aury J.-M."/>
            <person name="Jaillon O."/>
            <person name="Duret L."/>
            <person name="Noel B."/>
            <person name="Jubin C."/>
            <person name="Porcel B.M."/>
            <person name="Segurens B."/>
            <person name="Daubin V."/>
            <person name="Anthouard V."/>
            <person name="Aiach N."/>
            <person name="Arnaiz O."/>
            <person name="Billaut A."/>
            <person name="Beisson J."/>
            <person name="Blanc I."/>
            <person name="Bouhouche K."/>
            <person name="Camara F."/>
            <person name="Duharcourt S."/>
            <person name="Guigo R."/>
            <person name="Gogendeau D."/>
            <person name="Katinka M."/>
            <person name="Keller A.-M."/>
            <person name="Kissmehl R."/>
            <person name="Klotz C."/>
            <person name="Koll F."/>
            <person name="Le Moue A."/>
            <person name="Lepere C."/>
            <person name="Malinsky S."/>
            <person name="Nowacki M."/>
            <person name="Nowak J.K."/>
            <person name="Plattner H."/>
            <person name="Poulain J."/>
            <person name="Ruiz F."/>
            <person name="Serrano V."/>
            <person name="Zagulski M."/>
            <person name="Dessen P."/>
            <person name="Betermier M."/>
            <person name="Weissenbach J."/>
            <person name="Scarpelli C."/>
            <person name="Schachter V."/>
            <person name="Sperling L."/>
            <person name="Meyer E."/>
            <person name="Cohen J."/>
            <person name="Wincker P."/>
        </authorList>
    </citation>
    <scope>NUCLEOTIDE SEQUENCE [LARGE SCALE GENOMIC DNA]</scope>
    <source>
        <strain evidence="8 9">Stock d4-2</strain>
    </source>
</reference>